<dbReference type="Gene3D" id="3.90.1200.10">
    <property type="match status" value="1"/>
</dbReference>
<evidence type="ECO:0000313" key="3">
    <source>
        <dbReference type="Proteomes" id="UP000738126"/>
    </source>
</evidence>
<proteinExistence type="predicted"/>
<dbReference type="SUPFAM" id="SSF56112">
    <property type="entry name" value="Protein kinase-like (PK-like)"/>
    <property type="match status" value="1"/>
</dbReference>
<evidence type="ECO:0000259" key="1">
    <source>
        <dbReference type="Pfam" id="PF01636"/>
    </source>
</evidence>
<organism evidence="2 3">
    <name type="scientific">Halorhodospira neutriphila</name>
    <dbReference type="NCBI Taxonomy" id="168379"/>
    <lineage>
        <taxon>Bacteria</taxon>
        <taxon>Pseudomonadati</taxon>
        <taxon>Pseudomonadota</taxon>
        <taxon>Gammaproteobacteria</taxon>
        <taxon>Chromatiales</taxon>
        <taxon>Ectothiorhodospiraceae</taxon>
        <taxon>Halorhodospira</taxon>
    </lineage>
</organism>
<dbReference type="EMBL" id="NRSH01000242">
    <property type="protein sequence ID" value="MBK1727714.1"/>
    <property type="molecule type" value="Genomic_DNA"/>
</dbReference>
<accession>A0ABS1E9I0</accession>
<sequence length="311" mass="34551">MTIRGPGRPWRRRRYFRALDGEGGSRVVMDAPGQRPAVAAFVRIAGLLHAAGVHAPEVLASDLERGFLLLTDLGRETYLDALGAGREPGPLYDAALASLVRWQAATRPGRLPAYDERLLHAELDLFVHWYLGRHCGVEPGGAQRRRLERRLAQIVARCQGQAAVYVHRDYMPRNLMVAAPQPGVLDFQDAVLGPVSYDPVCLFRDAFISWPQGFVRDGLQQYWERARAAGLPVPAGFARFWADCQWMGVQRHLKVLGIFARLRYRDGKPRYLEDRGRFIGYLQAAAEAEPGLEEVVGEILALAGEGDGCAP</sequence>
<gene>
    <name evidence="2" type="ORF">CKO13_11985</name>
</gene>
<protein>
    <recommendedName>
        <fullName evidence="1">Aminoglycoside phosphotransferase domain-containing protein</fullName>
    </recommendedName>
</protein>
<comment type="caution">
    <text evidence="2">The sequence shown here is derived from an EMBL/GenBank/DDBJ whole genome shotgun (WGS) entry which is preliminary data.</text>
</comment>
<dbReference type="Pfam" id="PF01636">
    <property type="entry name" value="APH"/>
    <property type="match status" value="1"/>
</dbReference>
<evidence type="ECO:0000313" key="2">
    <source>
        <dbReference type="EMBL" id="MBK1727714.1"/>
    </source>
</evidence>
<dbReference type="Gene3D" id="3.30.200.20">
    <property type="entry name" value="Phosphorylase Kinase, domain 1"/>
    <property type="match status" value="1"/>
</dbReference>
<dbReference type="InterPro" id="IPR002575">
    <property type="entry name" value="Aminoglycoside_PTrfase"/>
</dbReference>
<dbReference type="InterPro" id="IPR011009">
    <property type="entry name" value="Kinase-like_dom_sf"/>
</dbReference>
<feature type="domain" description="Aminoglycoside phosphotransferase" evidence="1">
    <location>
        <begin position="3"/>
        <end position="228"/>
    </location>
</feature>
<dbReference type="Proteomes" id="UP000738126">
    <property type="component" value="Unassembled WGS sequence"/>
</dbReference>
<dbReference type="RefSeq" id="WP_200261397.1">
    <property type="nucleotide sequence ID" value="NZ_NRSH01000242.1"/>
</dbReference>
<keyword evidence="3" id="KW-1185">Reference proteome</keyword>
<name>A0ABS1E9I0_9GAMM</name>
<reference evidence="2 3" key="1">
    <citation type="journal article" date="2020" name="Microorganisms">
        <title>Osmotic Adaptation and Compatible Solute Biosynthesis of Phototrophic Bacteria as Revealed from Genome Analyses.</title>
        <authorList>
            <person name="Imhoff J.F."/>
            <person name="Rahn T."/>
            <person name="Kunzel S."/>
            <person name="Keller A."/>
            <person name="Neulinger S.C."/>
        </authorList>
    </citation>
    <scope>NUCLEOTIDE SEQUENCE [LARGE SCALE GENOMIC DNA]</scope>
    <source>
        <strain evidence="2 3">DSM 15116</strain>
    </source>
</reference>